<feature type="repeat" description="LDL-receptor class B" evidence="19">
    <location>
        <begin position="1536"/>
        <end position="1579"/>
    </location>
</feature>
<feature type="repeat" description="LDL-receptor class B" evidence="19">
    <location>
        <begin position="1493"/>
        <end position="1535"/>
    </location>
</feature>
<feature type="disulfide bond" evidence="18">
    <location>
        <begin position="1080"/>
        <end position="1095"/>
    </location>
</feature>
<dbReference type="SMART" id="SM00179">
    <property type="entry name" value="EGF_CA"/>
    <property type="match status" value="3"/>
</dbReference>
<dbReference type="InterPro" id="IPR006693">
    <property type="entry name" value="AB_hydrolase_lipase"/>
</dbReference>
<dbReference type="Pfam" id="PF04083">
    <property type="entry name" value="Abhydro_lipase"/>
    <property type="match status" value="1"/>
</dbReference>
<dbReference type="InterPro" id="IPR011042">
    <property type="entry name" value="6-blade_b-propeller_TolB-like"/>
</dbReference>
<keyword evidence="6 21" id="KW-0812">Transmembrane</keyword>
<evidence type="ECO:0000256" key="9">
    <source>
        <dbReference type="ARBA" id="ARBA00022801"/>
    </source>
</evidence>
<evidence type="ECO:0000313" key="23">
    <source>
        <dbReference type="EMBL" id="KAK0159084.1"/>
    </source>
</evidence>
<feature type="disulfide bond" evidence="18">
    <location>
        <begin position="1181"/>
        <end position="1193"/>
    </location>
</feature>
<dbReference type="CDD" id="cd00112">
    <property type="entry name" value="LDLa"/>
    <property type="match status" value="7"/>
</dbReference>
<dbReference type="InterPro" id="IPR049883">
    <property type="entry name" value="NOTCH1_EGF-like"/>
</dbReference>
<keyword evidence="7" id="KW-0732">Signal</keyword>
<evidence type="ECO:0000256" key="6">
    <source>
        <dbReference type="ARBA" id="ARBA00022692"/>
    </source>
</evidence>
<feature type="disulfide bond" evidence="18">
    <location>
        <begin position="1302"/>
        <end position="1317"/>
    </location>
</feature>
<evidence type="ECO:0000256" key="5">
    <source>
        <dbReference type="ARBA" id="ARBA00022583"/>
    </source>
</evidence>
<accession>A0AA39C703</accession>
<feature type="repeat" description="LDL-receptor class B" evidence="19">
    <location>
        <begin position="1580"/>
        <end position="1622"/>
    </location>
</feature>
<keyword evidence="11" id="KW-0442">Lipid degradation</keyword>
<evidence type="ECO:0000256" key="3">
    <source>
        <dbReference type="ARBA" id="ARBA00022475"/>
    </source>
</evidence>
<dbReference type="GO" id="GO:0016787">
    <property type="term" value="F:hydrolase activity"/>
    <property type="evidence" value="ECO:0007669"/>
    <property type="project" value="UniProtKB-KW"/>
</dbReference>
<dbReference type="InterPro" id="IPR000742">
    <property type="entry name" value="EGF"/>
</dbReference>
<feature type="disulfide bond" evidence="18">
    <location>
        <begin position="1243"/>
        <end position="1258"/>
    </location>
</feature>
<dbReference type="FunFam" id="2.120.10.30:FF:000241">
    <property type="entry name" value="Low-density lipoprotein receptor-related protein 6"/>
    <property type="match status" value="1"/>
</dbReference>
<dbReference type="InterPro" id="IPR050778">
    <property type="entry name" value="Cueball_EGF_LRP_Nidogen"/>
</dbReference>
<dbReference type="PROSITE" id="PS01187">
    <property type="entry name" value="EGF_CA"/>
    <property type="match status" value="1"/>
</dbReference>
<dbReference type="EMBL" id="JAQQBS010001424">
    <property type="protein sequence ID" value="KAK0159084.1"/>
    <property type="molecule type" value="Genomic_DNA"/>
</dbReference>
<evidence type="ECO:0000256" key="11">
    <source>
        <dbReference type="ARBA" id="ARBA00022963"/>
    </source>
</evidence>
<evidence type="ECO:0000256" key="21">
    <source>
        <dbReference type="SAM" id="Phobius"/>
    </source>
</evidence>
<keyword evidence="4" id="KW-0245">EGF-like domain</keyword>
<dbReference type="PROSITE" id="PS50068">
    <property type="entry name" value="LDLRA_2"/>
    <property type="match status" value="8"/>
</dbReference>
<dbReference type="Gene3D" id="3.40.50.1820">
    <property type="entry name" value="alpha/beta hydrolase"/>
    <property type="match status" value="2"/>
</dbReference>
<feature type="disulfide bond" evidence="18">
    <location>
        <begin position="1150"/>
        <end position="1168"/>
    </location>
</feature>
<feature type="repeat" description="LDL-receptor class B" evidence="19">
    <location>
        <begin position="1755"/>
        <end position="1797"/>
    </location>
</feature>
<gene>
    <name evidence="23" type="ORF">PV328_010010</name>
</gene>
<feature type="disulfide bond" evidence="18">
    <location>
        <begin position="1040"/>
        <end position="1055"/>
    </location>
</feature>
<dbReference type="SMART" id="SM00181">
    <property type="entry name" value="EGF"/>
    <property type="match status" value="6"/>
</dbReference>
<proteinExistence type="inferred from homology"/>
<dbReference type="Proteomes" id="UP001168990">
    <property type="component" value="Unassembled WGS sequence"/>
</dbReference>
<feature type="repeat" description="LDL-receptor class B" evidence="19">
    <location>
        <begin position="2204"/>
        <end position="2246"/>
    </location>
</feature>
<dbReference type="SMART" id="SM00135">
    <property type="entry name" value="LY"/>
    <property type="match status" value="18"/>
</dbReference>
<feature type="repeat" description="LDL-receptor class B" evidence="19">
    <location>
        <begin position="2521"/>
        <end position="2562"/>
    </location>
</feature>
<evidence type="ECO:0000313" key="24">
    <source>
        <dbReference type="Proteomes" id="UP001168990"/>
    </source>
</evidence>
<feature type="repeat" description="LDL-receptor class B" evidence="19">
    <location>
        <begin position="1450"/>
        <end position="1492"/>
    </location>
</feature>
<keyword evidence="3" id="KW-1003">Cell membrane</keyword>
<comment type="caution">
    <text evidence="18">Lacks conserved residue(s) required for the propagation of feature annotation.</text>
</comment>
<keyword evidence="13" id="KW-0443">Lipid metabolism</keyword>
<comment type="similarity">
    <text evidence="2">Belongs to the AB hydrolase superfamily. Lipase family.</text>
</comment>
<evidence type="ECO:0000256" key="13">
    <source>
        <dbReference type="ARBA" id="ARBA00023098"/>
    </source>
</evidence>
<dbReference type="Pfam" id="PF00057">
    <property type="entry name" value="Ldl_recept_a"/>
    <property type="match status" value="6"/>
</dbReference>
<feature type="repeat" description="LDL-receptor class B" evidence="19">
    <location>
        <begin position="2074"/>
        <end position="2116"/>
    </location>
</feature>
<feature type="region of interest" description="Disordered" evidence="20">
    <location>
        <begin position="2783"/>
        <end position="2821"/>
    </location>
</feature>
<dbReference type="PROSITE" id="PS01209">
    <property type="entry name" value="LDLRA_1"/>
    <property type="match status" value="1"/>
</dbReference>
<keyword evidence="16" id="KW-0675">Receptor</keyword>
<organism evidence="23 24">
    <name type="scientific">Microctonus aethiopoides</name>
    <dbReference type="NCBI Taxonomy" id="144406"/>
    <lineage>
        <taxon>Eukaryota</taxon>
        <taxon>Metazoa</taxon>
        <taxon>Ecdysozoa</taxon>
        <taxon>Arthropoda</taxon>
        <taxon>Hexapoda</taxon>
        <taxon>Insecta</taxon>
        <taxon>Pterygota</taxon>
        <taxon>Neoptera</taxon>
        <taxon>Endopterygota</taxon>
        <taxon>Hymenoptera</taxon>
        <taxon>Apocrita</taxon>
        <taxon>Ichneumonoidea</taxon>
        <taxon>Braconidae</taxon>
        <taxon>Euphorinae</taxon>
        <taxon>Microctonus</taxon>
    </lineage>
</organism>
<dbReference type="InterPro" id="IPR029058">
    <property type="entry name" value="AB_hydrolase_fold"/>
</dbReference>
<dbReference type="InterPro" id="IPR036055">
    <property type="entry name" value="LDL_receptor-like_sf"/>
</dbReference>
<dbReference type="GO" id="GO:0006897">
    <property type="term" value="P:endocytosis"/>
    <property type="evidence" value="ECO:0007669"/>
    <property type="project" value="UniProtKB-KW"/>
</dbReference>
<dbReference type="PRINTS" id="PR00261">
    <property type="entry name" value="LDLRECEPTOR"/>
</dbReference>
<feature type="repeat" description="LDL-receptor class B" evidence="19">
    <location>
        <begin position="2117"/>
        <end position="2159"/>
    </location>
</feature>
<evidence type="ECO:0000256" key="16">
    <source>
        <dbReference type="ARBA" id="ARBA00023170"/>
    </source>
</evidence>
<dbReference type="SUPFAM" id="SSF57196">
    <property type="entry name" value="EGF/Laminin"/>
    <property type="match status" value="4"/>
</dbReference>
<dbReference type="SUPFAM" id="SSF63825">
    <property type="entry name" value="YWTD domain"/>
    <property type="match status" value="4"/>
</dbReference>
<evidence type="ECO:0000256" key="2">
    <source>
        <dbReference type="ARBA" id="ARBA00010701"/>
    </source>
</evidence>
<comment type="subcellular location">
    <subcellularLocation>
        <location evidence="1">Cell membrane</location>
        <topology evidence="1">Single-pass type I membrane protein</topology>
    </subcellularLocation>
</comment>
<evidence type="ECO:0000256" key="19">
    <source>
        <dbReference type="PROSITE-ProRule" id="PRU00461"/>
    </source>
</evidence>
<feature type="compositionally biased region" description="Polar residues" evidence="20">
    <location>
        <begin position="2744"/>
        <end position="2755"/>
    </location>
</feature>
<keyword evidence="12 21" id="KW-1133">Transmembrane helix</keyword>
<keyword evidence="8" id="KW-0677">Repeat</keyword>
<dbReference type="Gene3D" id="4.10.400.10">
    <property type="entry name" value="Low-density Lipoprotein Receptor"/>
    <property type="match status" value="8"/>
</dbReference>
<feature type="disulfide bond" evidence="18">
    <location>
        <begin position="1188"/>
        <end position="1206"/>
    </location>
</feature>
<feature type="repeat" description="LDL-receptor class B" evidence="19">
    <location>
        <begin position="1885"/>
        <end position="1927"/>
    </location>
</feature>
<reference evidence="23" key="1">
    <citation type="journal article" date="2023" name="bioRxiv">
        <title>Scaffold-level genome assemblies of two parasitoid biocontrol wasps reveal the parthenogenesis mechanism and an associated novel virus.</title>
        <authorList>
            <person name="Inwood S."/>
            <person name="Skelly J."/>
            <person name="Guhlin J."/>
            <person name="Harrop T."/>
            <person name="Goldson S."/>
            <person name="Dearden P."/>
        </authorList>
    </citation>
    <scope>NUCLEOTIDE SEQUENCE</scope>
    <source>
        <strain evidence="23">Irish</strain>
        <tissue evidence="23">Whole body</tissue>
    </source>
</reference>
<dbReference type="GO" id="GO:0005509">
    <property type="term" value="F:calcium ion binding"/>
    <property type="evidence" value="ECO:0007669"/>
    <property type="project" value="InterPro"/>
</dbReference>
<feature type="repeat" description="LDL-receptor class B" evidence="19">
    <location>
        <begin position="1798"/>
        <end position="1840"/>
    </location>
</feature>
<keyword evidence="5" id="KW-0254">Endocytosis</keyword>
<dbReference type="Pfam" id="PF00058">
    <property type="entry name" value="Ldl_recept_b"/>
    <property type="match status" value="11"/>
</dbReference>
<keyword evidence="17" id="KW-0325">Glycoprotein</keyword>
<dbReference type="InterPro" id="IPR001881">
    <property type="entry name" value="EGF-like_Ca-bd_dom"/>
</dbReference>
<dbReference type="InterPro" id="IPR002172">
    <property type="entry name" value="LDrepeatLR_classA_rpt"/>
</dbReference>
<dbReference type="FunFam" id="4.10.400.10:FF:000065">
    <property type="entry name" value="Transmembrane protease serine 7"/>
    <property type="match status" value="1"/>
</dbReference>
<feature type="disulfide bond" evidence="18">
    <location>
        <begin position="1068"/>
        <end position="1086"/>
    </location>
</feature>
<evidence type="ECO:0000256" key="1">
    <source>
        <dbReference type="ARBA" id="ARBA00004251"/>
    </source>
</evidence>
<feature type="repeat" description="LDL-receptor class B" evidence="19">
    <location>
        <begin position="2160"/>
        <end position="2203"/>
    </location>
</feature>
<evidence type="ECO:0000256" key="12">
    <source>
        <dbReference type="ARBA" id="ARBA00022989"/>
    </source>
</evidence>
<dbReference type="Pfam" id="PF07645">
    <property type="entry name" value="EGF_CA"/>
    <property type="match status" value="1"/>
</dbReference>
<feature type="repeat" description="LDL-receptor class B" evidence="19">
    <location>
        <begin position="2477"/>
        <end position="2520"/>
    </location>
</feature>
<dbReference type="PANTHER" id="PTHR46513:SF44">
    <property type="entry name" value="LDL RECEPTOR RELATED PROTEIN 4"/>
    <property type="match status" value="1"/>
</dbReference>
<dbReference type="SMART" id="SM00192">
    <property type="entry name" value="LDLa"/>
    <property type="match status" value="8"/>
</dbReference>
<feature type="disulfide bond" evidence="18">
    <location>
        <begin position="1162"/>
        <end position="1177"/>
    </location>
</feature>
<feature type="disulfide bond" evidence="18">
    <location>
        <begin position="1143"/>
        <end position="1155"/>
    </location>
</feature>
<dbReference type="FunFam" id="3.40.50.1820:FF:000021">
    <property type="entry name" value="Lipase"/>
    <property type="match status" value="1"/>
</dbReference>
<evidence type="ECO:0000256" key="18">
    <source>
        <dbReference type="PROSITE-ProRule" id="PRU00124"/>
    </source>
</evidence>
<evidence type="ECO:0000259" key="22">
    <source>
        <dbReference type="PROSITE" id="PS01186"/>
    </source>
</evidence>
<feature type="region of interest" description="Disordered" evidence="20">
    <location>
        <begin position="2740"/>
        <end position="2769"/>
    </location>
</feature>
<evidence type="ECO:0000256" key="15">
    <source>
        <dbReference type="ARBA" id="ARBA00023157"/>
    </source>
</evidence>
<protein>
    <recommendedName>
        <fullName evidence="22">EGF-like domain-containing protein</fullName>
    </recommendedName>
</protein>
<reference evidence="23" key="2">
    <citation type="submission" date="2023-03" db="EMBL/GenBank/DDBJ databases">
        <authorList>
            <person name="Inwood S.N."/>
            <person name="Skelly J.G."/>
            <person name="Guhlin J."/>
            <person name="Harrop T.W.R."/>
            <person name="Goldson S.G."/>
            <person name="Dearden P.K."/>
        </authorList>
    </citation>
    <scope>NUCLEOTIDE SEQUENCE</scope>
    <source>
        <strain evidence="23">Irish</strain>
        <tissue evidence="23">Whole body</tissue>
    </source>
</reference>
<dbReference type="SUPFAM" id="SSF53474">
    <property type="entry name" value="alpha/beta-Hydrolases"/>
    <property type="match status" value="1"/>
</dbReference>
<comment type="caution">
    <text evidence="23">The sequence shown here is derived from an EMBL/GenBank/DDBJ whole genome shotgun (WGS) entry which is preliminary data.</text>
</comment>
<dbReference type="FunFam" id="2.120.10.30:FF:000008">
    <property type="entry name" value="Low-density lipoprotein receptor-related protein 4"/>
    <property type="match status" value="3"/>
</dbReference>
<feature type="disulfide bond" evidence="18">
    <location>
        <begin position="1231"/>
        <end position="1249"/>
    </location>
</feature>
<dbReference type="GO" id="GO:0005886">
    <property type="term" value="C:plasma membrane"/>
    <property type="evidence" value="ECO:0007669"/>
    <property type="project" value="UniProtKB-SubCell"/>
</dbReference>
<name>A0AA39C703_9HYME</name>
<feature type="transmembrane region" description="Helical" evidence="21">
    <location>
        <begin position="2704"/>
        <end position="2728"/>
    </location>
</feature>
<dbReference type="SUPFAM" id="SSF57424">
    <property type="entry name" value="LDL receptor-like module"/>
    <property type="match status" value="8"/>
</dbReference>
<dbReference type="FunFam" id="2.10.25.10:FF:000009">
    <property type="entry name" value="Low-density lipoprotein receptor isoform 1"/>
    <property type="match status" value="1"/>
</dbReference>
<dbReference type="InterPro" id="IPR018097">
    <property type="entry name" value="EGF_Ca-bd_CS"/>
</dbReference>
<keyword evidence="10" id="KW-0106">Calcium</keyword>
<keyword evidence="14 21" id="KW-0472">Membrane</keyword>
<dbReference type="PROSITE" id="PS51120">
    <property type="entry name" value="LDLRB"/>
    <property type="match status" value="15"/>
</dbReference>
<feature type="disulfide bond" evidence="18">
    <location>
        <begin position="1101"/>
        <end position="1113"/>
    </location>
</feature>
<dbReference type="InterPro" id="IPR000033">
    <property type="entry name" value="LDLR_classB_rpt"/>
</dbReference>
<evidence type="ECO:0000256" key="14">
    <source>
        <dbReference type="ARBA" id="ARBA00023136"/>
    </source>
</evidence>
<feature type="disulfide bond" evidence="18">
    <location>
        <begin position="1200"/>
        <end position="1215"/>
    </location>
</feature>
<evidence type="ECO:0000256" key="17">
    <source>
        <dbReference type="ARBA" id="ARBA00023180"/>
    </source>
</evidence>
<keyword evidence="15 18" id="KW-1015">Disulfide bond</keyword>
<feature type="transmembrane region" description="Helical" evidence="21">
    <location>
        <begin position="41"/>
        <end position="69"/>
    </location>
</feature>
<dbReference type="PANTHER" id="PTHR46513">
    <property type="entry name" value="VITELLOGENIN RECEPTOR-LIKE PROTEIN-RELATED-RELATED"/>
    <property type="match status" value="1"/>
</dbReference>
<dbReference type="Gene3D" id="2.10.25.10">
    <property type="entry name" value="Laminin"/>
    <property type="match status" value="2"/>
</dbReference>
<feature type="disulfide bond" evidence="18">
    <location>
        <begin position="1061"/>
        <end position="1073"/>
    </location>
</feature>
<dbReference type="GO" id="GO:0016042">
    <property type="term" value="P:lipid catabolic process"/>
    <property type="evidence" value="ECO:0007669"/>
    <property type="project" value="UniProtKB-KW"/>
</dbReference>
<dbReference type="PROSITE" id="PS01186">
    <property type="entry name" value="EGF_2"/>
    <property type="match status" value="1"/>
</dbReference>
<feature type="repeat" description="LDL-receptor class B" evidence="19">
    <location>
        <begin position="1841"/>
        <end position="1884"/>
    </location>
</feature>
<keyword evidence="24" id="KW-1185">Reference proteome</keyword>
<feature type="disulfide bond" evidence="18">
    <location>
        <begin position="991"/>
        <end position="1006"/>
    </location>
</feature>
<feature type="compositionally biased region" description="Polar residues" evidence="20">
    <location>
        <begin position="2811"/>
        <end position="2821"/>
    </location>
</feature>
<feature type="domain" description="EGF-like" evidence="22">
    <location>
        <begin position="1385"/>
        <end position="1400"/>
    </location>
</feature>
<evidence type="ECO:0000256" key="4">
    <source>
        <dbReference type="ARBA" id="ARBA00022536"/>
    </source>
</evidence>
<evidence type="ECO:0000256" key="8">
    <source>
        <dbReference type="ARBA" id="ARBA00022737"/>
    </source>
</evidence>
<dbReference type="Gene3D" id="2.120.10.30">
    <property type="entry name" value="TolB, C-terminal domain"/>
    <property type="match status" value="4"/>
</dbReference>
<feature type="disulfide bond" evidence="18">
    <location>
        <begin position="1120"/>
        <end position="1135"/>
    </location>
</feature>
<dbReference type="InterPro" id="IPR023415">
    <property type="entry name" value="LDLR_class-A_CS"/>
</dbReference>
<keyword evidence="9" id="KW-0378">Hydrolase</keyword>
<dbReference type="Pfam" id="PF14670">
    <property type="entry name" value="FXa_inhibition"/>
    <property type="match status" value="2"/>
</dbReference>
<evidence type="ECO:0000256" key="20">
    <source>
        <dbReference type="SAM" id="MobiDB-lite"/>
    </source>
</evidence>
<sequence length="2832" mass="321294">MDNSLLSRGEQYFPFHCQTSDPAHQLTAIKISRKPKNIIEYLLFLVINLWKIIIMSIIITVILLCSIFFSGNFAFGNKELDDYFENPENNELNILPDYQVERYVFSKTLPISKDQVENNDDLEDNTILYRMPSGPKSPKAHGKRPSLIQHGILCDTNPCTVNKPQIAIAYLLVDQGYDVWLGISNSSIAENSISSERLEKIKLEEIAQYILTSTEQPELLVMGYFNGSVQFFGMTGKIFKNNQKHSNLSKWLDKIPGVNAVRRWYTNIYNRGKKYLSHSYNKVMVSFDSLGKRIDYIIDDSSIRNLKNTVLKAWGIVVNMIIPTLTIDDFSKMINHPDLYLDTPQLITKYGYTAETHGIETEDGYLLSVHRISGSKKYPPRYGKPVVFLQHGILASSATWILNGPTKGLGYILADEGYDVWMGNSRGNTYSRAHKTLTTKDSKFWDFSWHEMGIYDLPATIDYILSITQQEKIYYLGHSQGTTSFFVMMSEKPEYNEKIIKFAAYAPLVYTGFVRSPIINIFAKISTPLYHAFSLMRINDFLPTNALLTKMGRYSCETHSVYQVICTNILFMMTGYDTAQINKTMVPIILGHLPAGSSVKQLLHYGQELNSNKFQQFDYNDPAVNMKIYGQSTPPEYKINNTQVPVGIFYATNDLLSDPRDIRKLSVELPNLELLYKVPMELFNHIDFMFAIDAPALLYSPTINYFRKQIEDYSIWKINISSLRSDMRLREFPSNLRVGVTLLSLQRKFVVFAFVFDSSCLSSESTTHPSINRGAARQMYGSGSLRQTGNSPIMASTPAIPDHLLNYDNYKDNQDTKNNLRHGDKQKNQENFSGHGYGFNSRGHASKTHSQIPSGFYPRFPVPDYMPDYDEPIDGPSYRNGLYGQPKIGGLSRGGLDRSRDGGLQRGFEVGGYGEFHDRSRIHNGLVRGHGINSMGESNFDRVDSDQKSLIHELETENDMNTVYTSCGYNCDVDQFLCLSTCNCIDFNLRCDGSMDCEAGEDEVECEEIFEARRANGTCEGEKKILCPKTGLCISEQWLCDGDNDCGDYSDESHCGNKRNCTDDQFECRNGLCVPKSWRCDGENDCRDYSDEEECGNYRKCKDDEYTCPGGSCIPRKYVCDGDEDCDDGSDEFECHGIRKLICDSEHFMCATARCIRNEFRCDGNDDCGDASDEEGCTDHCNMNQFKCANGTCIDIVMVCNGHWDCKYGEDEVACKKAPIKNCSPTNEFSCLTGDCIPRTWVCDGAPDCSNGADEDGCPVTCDATQYLCKAPQTSNNTSSMDSNHRIFQHLRSYCISKKHLCDGVIDCPLKEDEMNCPKKRECTSTDRCLQRCILTANNTNACACEPGFILASDNATCHDIDECKFQREPVCSQQCNNTNGSFICSCITGYVLRPDLRTCKAVGDNPSLIFTNRVDIRKVSLEPTINSKYTPIIKGLHNAIAMDYHHDKGLIYWTDVSLDVIRRVYINGSYPEDVIRWGLESPGGVAIDWIHNLLFWTDGSTRRVEVLTLETKIRHVLISNDLDKPRAIAVHPHYGYIFWTDWGPSPKIERADMDGSNRVALITDSITWPNGLTIDYPTERIFWTDAKHRVIMSAKLDGTDKKKILSKGLHHPFAITVFEDLIYWTDWHFKSISSANKETGHGFKTIRSGLHFPMDLHSFHKQRQPSYLNHCGNNNGKCSHMCLPNSAGYSCVCPVDMKLKRDGKNCGIDNFLILARKRDLRLIPVDKTTHVFDTVIPVDHVESAVALTWDDKENMIYWTDVGLNTISRAHLNGTDQNVVISHNLKSPAGLAFDWITNKLYWTDAGTNRIECSNLDGSMRTMLIYENLDKPRDIVVDPTNGWMYWSDWGGKPKIERAAMNGELREIFINEKLTWPNGLAIDFETKRLYWADGGRKSIEYIDLERKGKSVRILSDLPHPFGLVIYQNKVYWTDWETKSIHRADKETGNNSIVVRSDIGGLMDVRMFHRNRSNIQNPCAKDNGNCSHLCLLAPTMVHTAWKDTKFRNHRCACPTGLTLEHDSDKKQCQKIPNEFIIFARRSDLRFSSFETQYKVDVVLPINYLKNVTGVDVNRKTGEIYWTDPGADVIKHASFDGKHVQTIVDSGISAADSLVVDSIGRKLYWTDAGLNSIEVSELDGSNRKVLIWTGLDNPRAIALHYGKGLMFWTDWGLNARIERANMDGDQRTTVITEDLVWPNGITIDIEENKLFWNDGKRKVIEMSDLDGLNRKILEVKNLHHPYGLALKDEFIYWSDWFTKGIYKVHKTSGGYGDAVVNELEGVMDIKIVTAKDTDGLEDVCADNNGGCSHLCLRNPRSYTCACPTGIILNDDKKTCNSTPNNFLLLAGQNTIARMSLDTPEMWDVNLPINDIHHADSSMDFHWNKRIIVYADNSRRGDVYARFIKTVNMHNYSDVKTIISDESDSFYQVAVDWLGDNIYWTDQKKNIIEVAKLDGNSRKCIVKDPDHLSYWFWNIAVFPKLGYIFWTQWGSHVNIQRALLDGSNRKVIISTDLSYPNGLSIDYENRKIYWADMMNNRIEMSDLNGRYRVQLLPSADSPYGLTQYSDFIYWVGRIPNVPRLRRADKATGSSRINIRTSLDIITNVKTVSASLQRGWTPCAVDNGGCTNLCLFTRKNYTCACPDIEDPNCSTIPKKQIPLRKPGTENDPDYDLDDDNDNEKILDTVTRITNKDNDDKFKNYQNDRGKGQTIMAIAIVILGKVTLVILIAILYLVCARKPKQDKYMNRNRRSVLTFSNPNYNASGADGGNGNPQPEKKNIWKRLKYDSSQERVYEDNEQSSSPEVVSLIPPSTTPTSSRALSVTPRESSPSMIHITHLNV</sequence>
<evidence type="ECO:0000256" key="10">
    <source>
        <dbReference type="ARBA" id="ARBA00022837"/>
    </source>
</evidence>
<feature type="repeat" description="LDL-receptor class B" evidence="19">
    <location>
        <begin position="2431"/>
        <end position="2459"/>
    </location>
</feature>
<dbReference type="CDD" id="cd00054">
    <property type="entry name" value="EGF_CA"/>
    <property type="match status" value="1"/>
</dbReference>
<evidence type="ECO:0000256" key="7">
    <source>
        <dbReference type="ARBA" id="ARBA00022729"/>
    </source>
</evidence>
<feature type="disulfide bond" evidence="18">
    <location>
        <begin position="1108"/>
        <end position="1126"/>
    </location>
</feature>
<feature type="region of interest" description="Disordered" evidence="20">
    <location>
        <begin position="805"/>
        <end position="853"/>
    </location>
</feature>